<reference evidence="3 4" key="1">
    <citation type="submission" date="2017-06" db="EMBL/GenBank/DDBJ databases">
        <title>Global population genomics of the pathogenic fungus Cryptococcus neoformans var. grubii.</title>
        <authorList>
            <person name="Cuomo C."/>
            <person name="Litvintseva A."/>
            <person name="Chen Y."/>
            <person name="Young S."/>
            <person name="Zeng Q."/>
            <person name="Chapman S."/>
            <person name="Gujja S."/>
            <person name="Saif S."/>
            <person name="Birren B."/>
        </authorList>
    </citation>
    <scope>NUCLEOTIDE SEQUENCE [LARGE SCALE GENOMIC DNA]</scope>
    <source>
        <strain evidence="3 4">Tu259-1</strain>
    </source>
</reference>
<gene>
    <name evidence="3" type="ORF">C361_07029</name>
</gene>
<dbReference type="Proteomes" id="UP000199727">
    <property type="component" value="Unassembled WGS sequence"/>
</dbReference>
<dbReference type="EMBL" id="AMKT01000114">
    <property type="protein sequence ID" value="OXG10128.1"/>
    <property type="molecule type" value="Genomic_DNA"/>
</dbReference>
<organism evidence="3 4">
    <name type="scientific">Cryptococcus neoformans Tu259-1</name>
    <dbReference type="NCBI Taxonomy" id="1230072"/>
    <lineage>
        <taxon>Eukaryota</taxon>
        <taxon>Fungi</taxon>
        <taxon>Dikarya</taxon>
        <taxon>Basidiomycota</taxon>
        <taxon>Agaricomycotina</taxon>
        <taxon>Tremellomycetes</taxon>
        <taxon>Tremellales</taxon>
        <taxon>Cryptococcaceae</taxon>
        <taxon>Cryptococcus</taxon>
        <taxon>Cryptococcus neoformans species complex</taxon>
    </lineage>
</organism>
<evidence type="ECO:0000259" key="2">
    <source>
        <dbReference type="PROSITE" id="PS50181"/>
    </source>
</evidence>
<evidence type="ECO:0000313" key="4">
    <source>
        <dbReference type="Proteomes" id="UP000199727"/>
    </source>
</evidence>
<protein>
    <recommendedName>
        <fullName evidence="2">F-box domain-containing protein</fullName>
    </recommendedName>
</protein>
<dbReference type="SMART" id="SM00256">
    <property type="entry name" value="FBOX"/>
    <property type="match status" value="1"/>
</dbReference>
<dbReference type="SUPFAM" id="SSF81383">
    <property type="entry name" value="F-box domain"/>
    <property type="match status" value="1"/>
</dbReference>
<dbReference type="OrthoDB" id="550575at2759"/>
<comment type="caution">
    <text evidence="3">The sequence shown here is derived from an EMBL/GenBank/DDBJ whole genome shotgun (WGS) entry which is preliminary data.</text>
</comment>
<dbReference type="PROSITE" id="PS50181">
    <property type="entry name" value="FBOX"/>
    <property type="match status" value="1"/>
</dbReference>
<accession>A0A854Q1T9</accession>
<feature type="compositionally biased region" description="Polar residues" evidence="1">
    <location>
        <begin position="225"/>
        <end position="237"/>
    </location>
</feature>
<dbReference type="AlphaFoldDB" id="A0A854Q1T9"/>
<evidence type="ECO:0000313" key="3">
    <source>
        <dbReference type="EMBL" id="OXG10128.1"/>
    </source>
</evidence>
<feature type="region of interest" description="Disordered" evidence="1">
    <location>
        <begin position="213"/>
        <end position="253"/>
    </location>
</feature>
<dbReference type="InterPro" id="IPR001810">
    <property type="entry name" value="F-box_dom"/>
</dbReference>
<sequence length="596" mass="67295">MSAPRDQQVHDPIRVIGPSLLLQVFYSLPLRDLLNCSLVSTTWYTLIDNHSTSIFRNLASDIVSDQKRLHFLKSLGQDEVRDLTSYNASFFRAGTFGSDKKISWRGICRNAVVTKRNWKHGRAKPGWLTPGRNTVWRMKVDPEENVLYTVSRLEDGIQCSSADAEGNSSLLFEYTDVAPYSHMEFTNGFVIFNIGLANALEVHITPSAMRRLTPQQRQAIPPPSNSETYGSDYSFTQEDNDAHGGAQESTDIPHRGHLTYYKTLRPATECWAFRARMDNKGQEGERPVLGTAGREAIYLFGLADNRVETIQIRHQHVDRDISYIEFDDDYVFICGPVALHVYSRQTKQLLNSFPTSYLRDLDAQVQAVYELSESNEVQRLPSAFEGATRVSEITVKGFWKQDSAFENAERLISERMLLANGGFSACHFTSSDLFCANKYSVLFVVRDYKSVFSIIDKRERSEALSRNLLAIRVKSPINQLYTNGERVVFNTTSEVYLLDASSLPPPPYNVSSSYFADGNWPGIRILSLLDVHTNGLKHSSCLQMDDTKIYLVYWALGEQDGGGIVYDDGQAHLPPAHATADFGMCIKTWDFGHVDY</sequence>
<name>A0A854Q1T9_CRYNE</name>
<feature type="domain" description="F-box" evidence="2">
    <location>
        <begin position="10"/>
        <end position="58"/>
    </location>
</feature>
<dbReference type="Gene3D" id="1.20.1280.50">
    <property type="match status" value="1"/>
</dbReference>
<proteinExistence type="predicted"/>
<dbReference type="Pfam" id="PF12937">
    <property type="entry name" value="F-box-like"/>
    <property type="match status" value="1"/>
</dbReference>
<evidence type="ECO:0000256" key="1">
    <source>
        <dbReference type="SAM" id="MobiDB-lite"/>
    </source>
</evidence>
<dbReference type="InterPro" id="IPR036047">
    <property type="entry name" value="F-box-like_dom_sf"/>
</dbReference>